<dbReference type="EMBL" id="JAUKTR010000004">
    <property type="protein sequence ID" value="MDO1559819.1"/>
    <property type="molecule type" value="Genomic_DNA"/>
</dbReference>
<evidence type="ECO:0000313" key="1">
    <source>
        <dbReference type="EMBL" id="MDO1559819.1"/>
    </source>
</evidence>
<protein>
    <submittedName>
        <fullName evidence="1">Uncharacterized protein</fullName>
    </submittedName>
</protein>
<dbReference type="Proteomes" id="UP001169063">
    <property type="component" value="Unassembled WGS sequence"/>
</dbReference>
<comment type="caution">
    <text evidence="1">The sequence shown here is derived from an EMBL/GenBank/DDBJ whole genome shotgun (WGS) entry which is preliminary data.</text>
</comment>
<reference evidence="1" key="1">
    <citation type="submission" date="2023-07" db="EMBL/GenBank/DDBJ databases">
        <title>Brevundimonas soil sp. nov., isolated from the soil of chemical plant.</title>
        <authorList>
            <person name="Wu N."/>
        </authorList>
    </citation>
    <scope>NUCLEOTIDE SEQUENCE</scope>
    <source>
        <strain evidence="1">XZ-24</strain>
    </source>
</reference>
<accession>A0ABT8SPE5</accession>
<sequence>MKARLIVCMVGADLVREIGTVIEGDEAVRLCEAGLAVPVTDTAFETATSEAAFETATARRAPKKVKQ</sequence>
<proteinExistence type="predicted"/>
<keyword evidence="2" id="KW-1185">Reference proteome</keyword>
<name>A0ABT8SPE5_9CAUL</name>
<dbReference type="RefSeq" id="WP_302110251.1">
    <property type="nucleotide sequence ID" value="NZ_JAUKTR010000004.1"/>
</dbReference>
<organism evidence="1 2">
    <name type="scientific">Peiella sedimenti</name>
    <dbReference type="NCBI Taxonomy" id="3061083"/>
    <lineage>
        <taxon>Bacteria</taxon>
        <taxon>Pseudomonadati</taxon>
        <taxon>Pseudomonadota</taxon>
        <taxon>Alphaproteobacteria</taxon>
        <taxon>Caulobacterales</taxon>
        <taxon>Caulobacteraceae</taxon>
        <taxon>Peiella</taxon>
    </lineage>
</organism>
<gene>
    <name evidence="1" type="ORF">Q0812_10315</name>
</gene>
<evidence type="ECO:0000313" key="2">
    <source>
        <dbReference type="Proteomes" id="UP001169063"/>
    </source>
</evidence>